<dbReference type="InterPro" id="IPR016032">
    <property type="entry name" value="Sig_transdc_resp-reg_C-effctor"/>
</dbReference>
<keyword evidence="11" id="KW-1185">Reference proteome</keyword>
<protein>
    <submittedName>
        <fullName evidence="10">Transcriptional regulator</fullName>
    </submittedName>
</protein>
<dbReference type="eggNOG" id="COG0745">
    <property type="taxonomic scope" value="Bacteria"/>
</dbReference>
<dbReference type="Gene3D" id="1.10.10.10">
    <property type="entry name" value="Winged helix-like DNA-binding domain superfamily/Winged helix DNA-binding domain"/>
    <property type="match status" value="1"/>
</dbReference>
<keyword evidence="2" id="KW-0902">Two-component regulatory system</keyword>
<evidence type="ECO:0000256" key="3">
    <source>
        <dbReference type="ARBA" id="ARBA00023015"/>
    </source>
</evidence>
<dbReference type="InterPro" id="IPR001867">
    <property type="entry name" value="OmpR/PhoB-type_DNA-bd"/>
</dbReference>
<dbReference type="InterPro" id="IPR011006">
    <property type="entry name" value="CheY-like_superfamily"/>
</dbReference>
<proteinExistence type="predicted"/>
<dbReference type="PANTHER" id="PTHR48111">
    <property type="entry name" value="REGULATOR OF RPOS"/>
    <property type="match status" value="1"/>
</dbReference>
<dbReference type="HOGENOM" id="CLU_000445_30_1_6"/>
<dbReference type="GO" id="GO:0005829">
    <property type="term" value="C:cytosol"/>
    <property type="evidence" value="ECO:0007669"/>
    <property type="project" value="TreeGrafter"/>
</dbReference>
<sequence length="233" mass="26219">MQDSPASKLTLLLIEDEEDLAYQLQRFLIKRGYAVQISFDIRHSLALINEQTFDAVLFDRLLPDGDALEVVNQIKDHHAGLLLIMSALGRVKDRIAAFDLDVDYYLPKPVDLDELLAILAHYARTKQSLAKDKNLSAQMKWSLVSNQLICPAGIQITLTARETIMMALLIDHAGSLVSKEMLMNALNKNYDTYDPKALDSAVYRIRNKVDAVAQHAMPLETVHGLGYIWQSVK</sequence>
<evidence type="ECO:0000259" key="9">
    <source>
        <dbReference type="PROSITE" id="PS51755"/>
    </source>
</evidence>
<keyword evidence="5" id="KW-0804">Transcription</keyword>
<dbReference type="KEGG" id="tao:THIAE_08475"/>
<dbReference type="SMART" id="SM00862">
    <property type="entry name" value="Trans_reg_C"/>
    <property type="match status" value="1"/>
</dbReference>
<dbReference type="InterPro" id="IPR039420">
    <property type="entry name" value="WalR-like"/>
</dbReference>
<dbReference type="InParanoid" id="W0DT58"/>
<evidence type="ECO:0000259" key="8">
    <source>
        <dbReference type="PROSITE" id="PS50110"/>
    </source>
</evidence>
<evidence type="ECO:0000256" key="7">
    <source>
        <dbReference type="PROSITE-ProRule" id="PRU01091"/>
    </source>
</evidence>
<dbReference type="CDD" id="cd00383">
    <property type="entry name" value="trans_reg_C"/>
    <property type="match status" value="1"/>
</dbReference>
<dbReference type="GO" id="GO:0000156">
    <property type="term" value="F:phosphorelay response regulator activity"/>
    <property type="evidence" value="ECO:0007669"/>
    <property type="project" value="TreeGrafter"/>
</dbReference>
<evidence type="ECO:0000313" key="11">
    <source>
        <dbReference type="Proteomes" id="UP000005380"/>
    </source>
</evidence>
<feature type="domain" description="OmpR/PhoB-type" evidence="9">
    <location>
        <begin position="131"/>
        <end position="231"/>
    </location>
</feature>
<evidence type="ECO:0000313" key="10">
    <source>
        <dbReference type="EMBL" id="AHF01785.1"/>
    </source>
</evidence>
<keyword evidence="1 6" id="KW-0597">Phosphoprotein</keyword>
<dbReference type="Proteomes" id="UP000005380">
    <property type="component" value="Chromosome"/>
</dbReference>
<dbReference type="SUPFAM" id="SSF46894">
    <property type="entry name" value="C-terminal effector domain of the bipartite response regulators"/>
    <property type="match status" value="1"/>
</dbReference>
<dbReference type="Gene3D" id="3.40.50.2300">
    <property type="match status" value="1"/>
</dbReference>
<dbReference type="InterPro" id="IPR036388">
    <property type="entry name" value="WH-like_DNA-bd_sf"/>
</dbReference>
<evidence type="ECO:0000256" key="5">
    <source>
        <dbReference type="ARBA" id="ARBA00023163"/>
    </source>
</evidence>
<name>W0DT58_9GAMM</name>
<evidence type="ECO:0000256" key="2">
    <source>
        <dbReference type="ARBA" id="ARBA00023012"/>
    </source>
</evidence>
<evidence type="ECO:0000256" key="6">
    <source>
        <dbReference type="PROSITE-ProRule" id="PRU00169"/>
    </source>
</evidence>
<dbReference type="PROSITE" id="PS51755">
    <property type="entry name" value="OMPR_PHOB"/>
    <property type="match status" value="1"/>
</dbReference>
<dbReference type="PROSITE" id="PS50110">
    <property type="entry name" value="RESPONSE_REGULATORY"/>
    <property type="match status" value="1"/>
</dbReference>
<evidence type="ECO:0000256" key="4">
    <source>
        <dbReference type="ARBA" id="ARBA00023125"/>
    </source>
</evidence>
<feature type="DNA-binding region" description="OmpR/PhoB-type" evidence="7">
    <location>
        <begin position="131"/>
        <end position="231"/>
    </location>
</feature>
<dbReference type="GO" id="GO:0032993">
    <property type="term" value="C:protein-DNA complex"/>
    <property type="evidence" value="ECO:0007669"/>
    <property type="project" value="TreeGrafter"/>
</dbReference>
<dbReference type="Pfam" id="PF00486">
    <property type="entry name" value="Trans_reg_C"/>
    <property type="match status" value="1"/>
</dbReference>
<keyword evidence="4 7" id="KW-0238">DNA-binding</keyword>
<dbReference type="AlphaFoldDB" id="W0DT58"/>
<dbReference type="GO" id="GO:0000976">
    <property type="term" value="F:transcription cis-regulatory region binding"/>
    <property type="evidence" value="ECO:0007669"/>
    <property type="project" value="TreeGrafter"/>
</dbReference>
<reference evidence="10 11" key="1">
    <citation type="submission" date="2013-12" db="EMBL/GenBank/DDBJ databases">
        <authorList>
            <consortium name="DOE Joint Genome Institute"/>
            <person name="Kappler U."/>
            <person name="Huntemann M."/>
            <person name="Han J."/>
            <person name="Chen A."/>
            <person name="Kyrpides N."/>
            <person name="Mavromatis K."/>
            <person name="Markowitz V."/>
            <person name="Palaniappan K."/>
            <person name="Ivanova N."/>
            <person name="Schaumberg A."/>
            <person name="Pati A."/>
            <person name="Liolios K."/>
            <person name="Nordberg H.P."/>
            <person name="Cantor M.N."/>
            <person name="Hua S.X."/>
            <person name="Woyke T."/>
        </authorList>
    </citation>
    <scope>NUCLEOTIDE SEQUENCE [LARGE SCALE GENOMIC DNA]</scope>
    <source>
        <strain evidence="11">AL2</strain>
    </source>
</reference>
<dbReference type="EMBL" id="CP007030">
    <property type="protein sequence ID" value="AHF01785.1"/>
    <property type="molecule type" value="Genomic_DNA"/>
</dbReference>
<dbReference type="PANTHER" id="PTHR48111:SF1">
    <property type="entry name" value="TWO-COMPONENT RESPONSE REGULATOR ORR33"/>
    <property type="match status" value="1"/>
</dbReference>
<accession>W0DT58</accession>
<keyword evidence="3" id="KW-0805">Transcription regulation</keyword>
<gene>
    <name evidence="10" type="ORF">THIAE_08475</name>
</gene>
<feature type="domain" description="Response regulatory" evidence="8">
    <location>
        <begin position="10"/>
        <end position="123"/>
    </location>
</feature>
<dbReference type="SUPFAM" id="SSF52172">
    <property type="entry name" value="CheY-like"/>
    <property type="match status" value="1"/>
</dbReference>
<dbReference type="SMART" id="SM00448">
    <property type="entry name" value="REC"/>
    <property type="match status" value="1"/>
</dbReference>
<organism evidence="10 11">
    <name type="scientific">Thiomicrospira aerophila AL3</name>
    <dbReference type="NCBI Taxonomy" id="717772"/>
    <lineage>
        <taxon>Bacteria</taxon>
        <taxon>Pseudomonadati</taxon>
        <taxon>Pseudomonadota</taxon>
        <taxon>Gammaproteobacteria</taxon>
        <taxon>Thiotrichales</taxon>
        <taxon>Piscirickettsiaceae</taxon>
        <taxon>Thiomicrospira</taxon>
    </lineage>
</organism>
<dbReference type="STRING" id="717772.THIAE_08475"/>
<dbReference type="Pfam" id="PF00072">
    <property type="entry name" value="Response_reg"/>
    <property type="match status" value="1"/>
</dbReference>
<feature type="modified residue" description="4-aspartylphosphate" evidence="6">
    <location>
        <position position="59"/>
    </location>
</feature>
<dbReference type="RefSeq" id="WP_006460987.1">
    <property type="nucleotide sequence ID" value="NZ_CP007030.1"/>
</dbReference>
<dbReference type="InterPro" id="IPR001789">
    <property type="entry name" value="Sig_transdc_resp-reg_receiver"/>
</dbReference>
<dbReference type="GO" id="GO:0006355">
    <property type="term" value="P:regulation of DNA-templated transcription"/>
    <property type="evidence" value="ECO:0007669"/>
    <property type="project" value="InterPro"/>
</dbReference>
<evidence type="ECO:0000256" key="1">
    <source>
        <dbReference type="ARBA" id="ARBA00022553"/>
    </source>
</evidence>